<name>A0A1E1MFT0_RHYSE</name>
<reference evidence="2" key="1">
    <citation type="submission" date="2016-03" db="EMBL/GenBank/DDBJ databases">
        <authorList>
            <person name="Guldener U."/>
        </authorList>
    </citation>
    <scope>NUCLEOTIDE SEQUENCE [LARGE SCALE GENOMIC DNA]</scope>
</reference>
<evidence type="ECO:0000313" key="2">
    <source>
        <dbReference type="Proteomes" id="UP000177625"/>
    </source>
</evidence>
<dbReference type="Proteomes" id="UP000177625">
    <property type="component" value="Unassembled WGS sequence"/>
</dbReference>
<dbReference type="AlphaFoldDB" id="A0A1E1MFT0"/>
<keyword evidence="2" id="KW-1185">Reference proteome</keyword>
<organism evidence="1 2">
    <name type="scientific">Rhynchosporium secalis</name>
    <name type="common">Barley scald fungus</name>
    <dbReference type="NCBI Taxonomy" id="38038"/>
    <lineage>
        <taxon>Eukaryota</taxon>
        <taxon>Fungi</taxon>
        <taxon>Dikarya</taxon>
        <taxon>Ascomycota</taxon>
        <taxon>Pezizomycotina</taxon>
        <taxon>Leotiomycetes</taxon>
        <taxon>Helotiales</taxon>
        <taxon>Ploettnerulaceae</taxon>
        <taxon>Rhynchosporium</taxon>
    </lineage>
</organism>
<sequence length="187" mass="21403">MLRAKVDHGQDIPKWRVAMFACNKSHADLLRPIGRVSSYVEIFDNPLNYIWYRSTLLLLQRTFATSINQIDRRESNDGAYTNCVMFSDYISSSRQTPSTGPLIIDLLSRLKFRDQSKEELSLDSPASRAKNLALAFTEEKPSRYYVTSNFCSGNKYLEHLLEFKSNYNLDLDLADSPSPLTHLPSPE</sequence>
<accession>A0A1E1MFT0</accession>
<proteinExistence type="predicted"/>
<evidence type="ECO:0000313" key="1">
    <source>
        <dbReference type="EMBL" id="CZT47940.1"/>
    </source>
</evidence>
<protein>
    <submittedName>
        <fullName evidence="1">Uncharacterized protein</fullName>
    </submittedName>
</protein>
<gene>
    <name evidence="1" type="ORF">RSE6_08566</name>
</gene>
<dbReference type="EMBL" id="FJVC01000317">
    <property type="protein sequence ID" value="CZT47940.1"/>
    <property type="molecule type" value="Genomic_DNA"/>
</dbReference>